<accession>A0ABT4TE05</accession>
<gene>
    <name evidence="2" type="ORF">OUY24_44175</name>
</gene>
<evidence type="ECO:0000256" key="1">
    <source>
        <dbReference type="SAM" id="MobiDB-lite"/>
    </source>
</evidence>
<keyword evidence="3" id="KW-1185">Reference proteome</keyword>
<organism evidence="2 3">
    <name type="scientific">Nonomuraea ferruginea</name>
    <dbReference type="NCBI Taxonomy" id="46174"/>
    <lineage>
        <taxon>Bacteria</taxon>
        <taxon>Bacillati</taxon>
        <taxon>Actinomycetota</taxon>
        <taxon>Actinomycetes</taxon>
        <taxon>Streptosporangiales</taxon>
        <taxon>Streptosporangiaceae</taxon>
        <taxon>Nonomuraea</taxon>
    </lineage>
</organism>
<proteinExistence type="predicted"/>
<dbReference type="Proteomes" id="UP001212498">
    <property type="component" value="Unassembled WGS sequence"/>
</dbReference>
<reference evidence="2 3" key="1">
    <citation type="submission" date="2022-11" db="EMBL/GenBank/DDBJ databases">
        <title>Nonomuraea corallina sp. nov., a new species of the genus Nonomuraea isolated from sea side sediment in Thai sea.</title>
        <authorList>
            <person name="Ngamcharungchit C."/>
            <person name="Matsumoto A."/>
            <person name="Suriyachadkun C."/>
            <person name="Panbangred W."/>
            <person name="Inahashi Y."/>
            <person name="Intra B."/>
        </authorList>
    </citation>
    <scope>NUCLEOTIDE SEQUENCE [LARGE SCALE GENOMIC DNA]</scope>
    <source>
        <strain evidence="2 3">DSM 43553</strain>
    </source>
</reference>
<dbReference type="RefSeq" id="WP_271280553.1">
    <property type="nucleotide sequence ID" value="NZ_BAABFD010000007.1"/>
</dbReference>
<feature type="region of interest" description="Disordered" evidence="1">
    <location>
        <begin position="1"/>
        <end position="36"/>
    </location>
</feature>
<name>A0ABT4TE05_9ACTN</name>
<sequence>MTVEQSYAAGDPLVSGHWRPNPDGTGGQDAAAGQAAVVSGRDERGAAVVLFGTEPLFRNHPKGLFPQVARALYWSAAVTGSPVTTR</sequence>
<evidence type="ECO:0000313" key="3">
    <source>
        <dbReference type="Proteomes" id="UP001212498"/>
    </source>
</evidence>
<dbReference type="EMBL" id="JAPNUD010000354">
    <property type="protein sequence ID" value="MDA0647665.1"/>
    <property type="molecule type" value="Genomic_DNA"/>
</dbReference>
<evidence type="ECO:0000313" key="2">
    <source>
        <dbReference type="EMBL" id="MDA0647665.1"/>
    </source>
</evidence>
<protein>
    <submittedName>
        <fullName evidence="2">Uncharacterized protein</fullName>
    </submittedName>
</protein>
<comment type="caution">
    <text evidence="2">The sequence shown here is derived from an EMBL/GenBank/DDBJ whole genome shotgun (WGS) entry which is preliminary data.</text>
</comment>